<dbReference type="OrthoDB" id="5120525at2"/>
<name>A0A6I4LXU4_9SPHN</name>
<feature type="domain" description="Pyridoxamine 5'-phosphate oxidase Alr4036 family FMN-binding" evidence="1">
    <location>
        <begin position="31"/>
        <end position="108"/>
    </location>
</feature>
<accession>A0A6I4LXU4</accession>
<dbReference type="InterPro" id="IPR012349">
    <property type="entry name" value="Split_barrel_FMN-bd"/>
</dbReference>
<gene>
    <name evidence="2" type="ORF">EUU23_04235</name>
</gene>
<protein>
    <submittedName>
        <fullName evidence="2">Flavin-binding protein</fullName>
    </submittedName>
</protein>
<evidence type="ECO:0000313" key="2">
    <source>
        <dbReference type="EMBL" id="MVZ96913.1"/>
    </source>
</evidence>
<dbReference type="InterPro" id="IPR024624">
    <property type="entry name" value="Pyridox_Oxase_Alr4036_FMN-bd"/>
</dbReference>
<dbReference type="SUPFAM" id="SSF50475">
    <property type="entry name" value="FMN-binding split barrel"/>
    <property type="match status" value="1"/>
</dbReference>
<dbReference type="RefSeq" id="WP_160352851.1">
    <property type="nucleotide sequence ID" value="NZ_SDWJ01000001.1"/>
</dbReference>
<sequence>MTSSLQDTEFYNDIDLSFTKAWDLIEPGASKRSSAAHTPVVGTVDGDGVPQLRVMVLREADRNMRRLRFHTDLRSTKIGEIALNSNASVLMYDAGERLQLRLGGKAILATDPEAVNIAWSGSTPFARRCYMSEMAPATPSEGPTSGLPQWIEGRQPDEAQLSDARENFALLLFEVRSIEWLFLANMGHRRARWDWQDENSSWTGRWLVP</sequence>
<dbReference type="GO" id="GO:0010181">
    <property type="term" value="F:FMN binding"/>
    <property type="evidence" value="ECO:0007669"/>
    <property type="project" value="InterPro"/>
</dbReference>
<reference evidence="2 3" key="1">
    <citation type="submission" date="2019-01" db="EMBL/GenBank/DDBJ databases">
        <title>Sphingorhabdus lacus sp.nov., isolated from an oligotrophic freshwater lake.</title>
        <authorList>
            <person name="Park M."/>
        </authorList>
    </citation>
    <scope>NUCLEOTIDE SEQUENCE [LARGE SCALE GENOMIC DNA]</scope>
    <source>
        <strain evidence="2 3">IMCC26285</strain>
    </source>
</reference>
<dbReference type="Pfam" id="PF12766">
    <property type="entry name" value="Pyridox_oxase_2"/>
    <property type="match status" value="1"/>
</dbReference>
<dbReference type="Gene3D" id="2.30.110.10">
    <property type="entry name" value="Electron Transport, Fmn-binding Protein, Chain A"/>
    <property type="match status" value="1"/>
</dbReference>
<evidence type="ECO:0000259" key="1">
    <source>
        <dbReference type="Pfam" id="PF12766"/>
    </source>
</evidence>
<dbReference type="Proteomes" id="UP000471147">
    <property type="component" value="Unassembled WGS sequence"/>
</dbReference>
<proteinExistence type="predicted"/>
<dbReference type="PANTHER" id="PTHR28243:SF1">
    <property type="entry name" value="PYRIDOXAMINE 5'-PHOSPHATE OXIDASE ALR4036 FAMILY FMN-BINDING DOMAIN-CONTAINING PROTEIN"/>
    <property type="match status" value="1"/>
</dbReference>
<keyword evidence="3" id="KW-1185">Reference proteome</keyword>
<organism evidence="2 3">
    <name type="scientific">Sphingorhabdus profundilacus</name>
    <dbReference type="NCBI Taxonomy" id="2509718"/>
    <lineage>
        <taxon>Bacteria</taxon>
        <taxon>Pseudomonadati</taxon>
        <taxon>Pseudomonadota</taxon>
        <taxon>Alphaproteobacteria</taxon>
        <taxon>Sphingomonadales</taxon>
        <taxon>Sphingomonadaceae</taxon>
        <taxon>Sphingorhabdus</taxon>
    </lineage>
</organism>
<dbReference type="PANTHER" id="PTHR28243">
    <property type="entry name" value="AGL049CP"/>
    <property type="match status" value="1"/>
</dbReference>
<comment type="caution">
    <text evidence="2">The sequence shown here is derived from an EMBL/GenBank/DDBJ whole genome shotgun (WGS) entry which is preliminary data.</text>
</comment>
<evidence type="ECO:0000313" key="3">
    <source>
        <dbReference type="Proteomes" id="UP000471147"/>
    </source>
</evidence>
<dbReference type="AlphaFoldDB" id="A0A6I4LXU4"/>
<dbReference type="EMBL" id="SDWJ01000001">
    <property type="protein sequence ID" value="MVZ96913.1"/>
    <property type="molecule type" value="Genomic_DNA"/>
</dbReference>